<accession>A0A336MNS4</accession>
<dbReference type="OMA" id="HEQARSC"/>
<feature type="region of interest" description="Disordered" evidence="2">
    <location>
        <begin position="119"/>
        <end position="346"/>
    </location>
</feature>
<dbReference type="SMART" id="SM01218">
    <property type="entry name" value="FoP_duplication"/>
    <property type="match status" value="1"/>
</dbReference>
<feature type="compositionally biased region" description="Low complexity" evidence="2">
    <location>
        <begin position="194"/>
        <end position="205"/>
    </location>
</feature>
<keyword evidence="1" id="KW-0694">RNA-binding</keyword>
<evidence type="ECO:0000313" key="4">
    <source>
        <dbReference type="EMBL" id="SSX31710.1"/>
    </source>
</evidence>
<feature type="domain" description="Chromatin target of PRMT1 protein C-terminal" evidence="3">
    <location>
        <begin position="279"/>
        <end position="373"/>
    </location>
</feature>
<dbReference type="AlphaFoldDB" id="A0A336MNS4"/>
<dbReference type="Pfam" id="PF13865">
    <property type="entry name" value="FoP_duplication"/>
    <property type="match status" value="1"/>
</dbReference>
<feature type="compositionally biased region" description="Polar residues" evidence="2">
    <location>
        <begin position="166"/>
        <end position="193"/>
    </location>
</feature>
<evidence type="ECO:0000256" key="2">
    <source>
        <dbReference type="SAM" id="MobiDB-lite"/>
    </source>
</evidence>
<proteinExistence type="predicted"/>
<feature type="compositionally biased region" description="Low complexity" evidence="2">
    <location>
        <begin position="284"/>
        <end position="302"/>
    </location>
</feature>
<reference evidence="4" key="1">
    <citation type="submission" date="2018-07" db="EMBL/GenBank/DDBJ databases">
        <authorList>
            <person name="Quirk P.G."/>
            <person name="Krulwich T.A."/>
        </authorList>
    </citation>
    <scope>NUCLEOTIDE SEQUENCE</scope>
</reference>
<gene>
    <name evidence="4" type="primary">CSON003992</name>
</gene>
<evidence type="ECO:0000256" key="1">
    <source>
        <dbReference type="ARBA" id="ARBA00022884"/>
    </source>
</evidence>
<sequence>MEKIIANTATKISLNDRFTIISKAKPTGQVAATRKLKANQKRIGAASTGAGSLRNRRLVENLEKRLKFQAALKIKNKSIRGGRIQRKNTVRQLANRLKRNARQGGGIKKRLSMNADLVQNQARGRRQRSGSVSSVHSRLGVRGIGNRRNSNANVNTPRQGRRLKRSNSVSNLKRSASNGNLARSQSRSNLQRTNSNMNLNGNNRQQRNRSRSRNRMNQNNQNNGQVRRRLNRNFAGGNLKRSNSQKNLATKARFGINRNANPINMRRNRRKINGGQSIGRSKVRGNQQQQQQQRQQNKNQNGNVGGRGRSKTRGGPSNNQQQRRGRSRTRRTDNTKPQQTKEQLDRELDLYMAKSKNSAQSELDQYMNSDANEIQLLATTHLNSINYNDERNNKATFNLTYCFQNQKNDHHFNELPTHS</sequence>
<organism evidence="4">
    <name type="scientific">Culicoides sonorensis</name>
    <name type="common">Biting midge</name>
    <dbReference type="NCBI Taxonomy" id="179676"/>
    <lineage>
        <taxon>Eukaryota</taxon>
        <taxon>Metazoa</taxon>
        <taxon>Ecdysozoa</taxon>
        <taxon>Arthropoda</taxon>
        <taxon>Hexapoda</taxon>
        <taxon>Insecta</taxon>
        <taxon>Pterygota</taxon>
        <taxon>Neoptera</taxon>
        <taxon>Endopterygota</taxon>
        <taxon>Diptera</taxon>
        <taxon>Nematocera</taxon>
        <taxon>Chironomoidea</taxon>
        <taxon>Ceratopogonidae</taxon>
        <taxon>Ceratopogoninae</taxon>
        <taxon>Culicoides</taxon>
        <taxon>Monoculicoides</taxon>
    </lineage>
</organism>
<feature type="compositionally biased region" description="Polar residues" evidence="2">
    <location>
        <begin position="147"/>
        <end position="158"/>
    </location>
</feature>
<protein>
    <submittedName>
        <fullName evidence="4">CSON003992 protein</fullName>
    </submittedName>
</protein>
<feature type="compositionally biased region" description="Low complexity" evidence="2">
    <location>
        <begin position="215"/>
        <end position="225"/>
    </location>
</feature>
<feature type="compositionally biased region" description="Low complexity" evidence="2">
    <location>
        <begin position="313"/>
        <end position="322"/>
    </location>
</feature>
<evidence type="ECO:0000259" key="3">
    <source>
        <dbReference type="SMART" id="SM01218"/>
    </source>
</evidence>
<dbReference type="GO" id="GO:0003723">
    <property type="term" value="F:RNA binding"/>
    <property type="evidence" value="ECO:0007669"/>
    <property type="project" value="UniProtKB-KW"/>
</dbReference>
<feature type="compositionally biased region" description="Low complexity" evidence="2">
    <location>
        <begin position="129"/>
        <end position="141"/>
    </location>
</feature>
<name>A0A336MNS4_CULSO</name>
<dbReference type="EMBL" id="UFQT01001764">
    <property type="protein sequence ID" value="SSX31710.1"/>
    <property type="molecule type" value="Genomic_DNA"/>
</dbReference>
<dbReference type="VEuPathDB" id="VectorBase:CSON003992"/>
<dbReference type="InterPro" id="IPR025715">
    <property type="entry name" value="FoP_C"/>
</dbReference>